<sequence length="704" mass="80965">MSYQQQFLRSALFTVCIPFSIFYHLQAHAGVDQYCEPSTEVAGNQYTACDNLPALNPANDNQTNMLLLLSDLGLAKINIEEEKATLWKTNYSKVPFEVSNIVSHSSNKLANARTQLPTPDLTYAEHCSSLKNGAQAFIQQVKTDHKLSSSEKDTLIKARQKIDACSDKLALIQVNPNWSASARQYASYLNATISFYNTNFSTATKIYTVLTQVDSAWIKETSQYMLIRSSLNEAYQSGVGEYGDLNHDKLNQTLLTKFFNQITQYFKLYPNGQYAASARGYLRRGFWLSGKHDLLINEYVWQINNPKSSVYNLELPNLVYEIDRQVFQSKRFNPKNLKDPFFLSVYDLMHMRKKQSDDDIVISWADLNAQKNYFKNSPELFQFLQANHLFYVQNKAQEALKYLPQNTPTNLTNYLQLSQVWLKGRILESSGQTPATQQYWENLLTTSKTAEQRGLAELMLYSYYAKQNNPALFAGAQAKIKQATLQKSFIENAANERSLMHILQDQTAQTDQKNLALYTVLQKSLIHQNYSLFNQAYRQLPKNAAQYVYNTESFEHYKNQPPLGNFVWKGNKISNTLQCPDLYTLTQKLEKSPKDVNLRLCLGEYIRSEQGYSVNNSTYNEKEHSSFQGAVFARGQVYKDIVKTSTAAELKAYALYRSIMCYSPNGTNDCQDQDVAKSVRKQWFDQIKRDYPDTSWTKSLKYYW</sequence>
<dbReference type="AlphaFoldDB" id="A0A811GLI4"/>
<dbReference type="RefSeq" id="WP_174560498.1">
    <property type="nucleotide sequence ID" value="NZ_CADDTS010000048.1"/>
</dbReference>
<comment type="caution">
    <text evidence="2">The sequence shown here is derived from an EMBL/GenBank/DDBJ whole genome shotgun (WGS) entry which is preliminary data.</text>
</comment>
<accession>A0A811GLI4</accession>
<proteinExistence type="predicted"/>
<dbReference type="Proteomes" id="UP000489961">
    <property type="component" value="Unassembled WGS sequence"/>
</dbReference>
<name>A0A811GLI4_9GAMM</name>
<dbReference type="EMBL" id="CADDTS010000048">
    <property type="protein sequence ID" value="CAB1221180.1"/>
    <property type="molecule type" value="Genomic_DNA"/>
</dbReference>
<organism evidence="2 3">
    <name type="scientific">Acinetobacter bouvetii</name>
    <dbReference type="NCBI Taxonomy" id="202951"/>
    <lineage>
        <taxon>Bacteria</taxon>
        <taxon>Pseudomonadati</taxon>
        <taxon>Pseudomonadota</taxon>
        <taxon>Gammaproteobacteria</taxon>
        <taxon>Moraxellales</taxon>
        <taxon>Moraxellaceae</taxon>
        <taxon>Acinetobacter</taxon>
    </lineage>
</organism>
<reference evidence="2 3" key="1">
    <citation type="submission" date="2020-02" db="EMBL/GenBank/DDBJ databases">
        <authorList>
            <person name="Chaudhuri R."/>
        </authorList>
    </citation>
    <scope>NUCLEOTIDE SEQUENCE [LARGE SCALE GENOMIC DNA]</scope>
    <source>
        <strain evidence="2">SFB21</strain>
    </source>
</reference>
<evidence type="ECO:0000256" key="1">
    <source>
        <dbReference type="SAM" id="SignalP"/>
    </source>
</evidence>
<gene>
    <name evidence="2" type="ORF">SFB21_2708</name>
</gene>
<keyword evidence="1" id="KW-0732">Signal</keyword>
<protein>
    <recommendedName>
        <fullName evidence="4">Outer membrane assembly lipoprotein YfiO</fullName>
    </recommendedName>
</protein>
<evidence type="ECO:0000313" key="3">
    <source>
        <dbReference type="Proteomes" id="UP000489961"/>
    </source>
</evidence>
<evidence type="ECO:0008006" key="4">
    <source>
        <dbReference type="Google" id="ProtNLM"/>
    </source>
</evidence>
<feature type="chain" id="PRO_5032793850" description="Outer membrane assembly lipoprotein YfiO" evidence="1">
    <location>
        <begin position="30"/>
        <end position="704"/>
    </location>
</feature>
<feature type="signal peptide" evidence="1">
    <location>
        <begin position="1"/>
        <end position="29"/>
    </location>
</feature>
<evidence type="ECO:0000313" key="2">
    <source>
        <dbReference type="EMBL" id="CAB1221180.1"/>
    </source>
</evidence>